<dbReference type="PROSITE" id="PS50914">
    <property type="entry name" value="BON"/>
    <property type="match status" value="2"/>
</dbReference>
<protein>
    <submittedName>
        <fullName evidence="3">BON domain-containing protein</fullName>
    </submittedName>
</protein>
<keyword evidence="4" id="KW-1185">Reference proteome</keyword>
<dbReference type="InterPro" id="IPR051686">
    <property type="entry name" value="Lipoprotein_DolP"/>
</dbReference>
<dbReference type="RefSeq" id="WP_138238077.1">
    <property type="nucleotide sequence ID" value="NZ_VBRY01000001.1"/>
</dbReference>
<dbReference type="EMBL" id="VBRY01000001">
    <property type="protein sequence ID" value="TLS68993.1"/>
    <property type="molecule type" value="Genomic_DNA"/>
</dbReference>
<evidence type="ECO:0000259" key="2">
    <source>
        <dbReference type="PROSITE" id="PS50914"/>
    </source>
</evidence>
<evidence type="ECO:0000256" key="1">
    <source>
        <dbReference type="SAM" id="SignalP"/>
    </source>
</evidence>
<dbReference type="Proteomes" id="UP000306585">
    <property type="component" value="Unassembled WGS sequence"/>
</dbReference>
<dbReference type="Pfam" id="PF04972">
    <property type="entry name" value="BON"/>
    <property type="match status" value="2"/>
</dbReference>
<dbReference type="SMART" id="SM00749">
    <property type="entry name" value="BON"/>
    <property type="match status" value="2"/>
</dbReference>
<dbReference type="InterPro" id="IPR007055">
    <property type="entry name" value="BON_dom"/>
</dbReference>
<feature type="chain" id="PRO_5024288489" evidence="1">
    <location>
        <begin position="25"/>
        <end position="192"/>
    </location>
</feature>
<dbReference type="PANTHER" id="PTHR34606:SF15">
    <property type="entry name" value="BON DOMAIN-CONTAINING PROTEIN"/>
    <property type="match status" value="1"/>
</dbReference>
<organism evidence="3 4">
    <name type="scientific">Mariprofundus erugo</name>
    <dbReference type="NCBI Taxonomy" id="2528639"/>
    <lineage>
        <taxon>Bacteria</taxon>
        <taxon>Pseudomonadati</taxon>
        <taxon>Pseudomonadota</taxon>
        <taxon>Candidatius Mariprofundia</taxon>
        <taxon>Mariprofundales</taxon>
        <taxon>Mariprofundaceae</taxon>
        <taxon>Mariprofundus</taxon>
    </lineage>
</organism>
<comment type="caution">
    <text evidence="3">The sequence shown here is derived from an EMBL/GenBank/DDBJ whole genome shotgun (WGS) entry which is preliminary data.</text>
</comment>
<dbReference type="Gene3D" id="3.30.1340.30">
    <property type="match status" value="2"/>
</dbReference>
<name>A0A5R9GY11_9PROT</name>
<reference evidence="3 4" key="1">
    <citation type="journal article" date="2019" name="Appl. Environ. Microbiol.">
        <title>Environmental Evidence and Genomic Insight of Iron-oxidizing Bacteria Preference Towards More Corrosion Resistant Stainless Steel at Higher Salinities.</title>
        <authorList>
            <person name="Garrison C.E."/>
            <person name="Price K.A."/>
            <person name="Field E.K."/>
        </authorList>
    </citation>
    <scope>NUCLEOTIDE SEQUENCE [LARGE SCALE GENOMIC DNA]</scope>
    <source>
        <strain evidence="3 4">P3</strain>
    </source>
</reference>
<gene>
    <name evidence="3" type="ORF">FEF65_00390</name>
</gene>
<dbReference type="PANTHER" id="PTHR34606">
    <property type="entry name" value="BON DOMAIN-CONTAINING PROTEIN"/>
    <property type="match status" value="1"/>
</dbReference>
<dbReference type="OrthoDB" id="5293528at2"/>
<dbReference type="InterPro" id="IPR014004">
    <property type="entry name" value="Transpt-assoc_nodulatn_dom_bac"/>
</dbReference>
<feature type="domain" description="BON" evidence="2">
    <location>
        <begin position="123"/>
        <end position="191"/>
    </location>
</feature>
<dbReference type="AlphaFoldDB" id="A0A5R9GY11"/>
<keyword evidence="1" id="KW-0732">Signal</keyword>
<evidence type="ECO:0000313" key="4">
    <source>
        <dbReference type="Proteomes" id="UP000306585"/>
    </source>
</evidence>
<feature type="signal peptide" evidence="1">
    <location>
        <begin position="1"/>
        <end position="24"/>
    </location>
</feature>
<accession>A0A5R9GY11</accession>
<sequence length="192" mass="20510">MTTFRLMIALTLISASLSGCLATAIVGTATTTAKVVHDKRTLGQQFDDVALTSKIDARLIAEKDMPSRWISIDVINGDVTLTGSLPTSSQIDRAVFITKSIEGVRSVDSKLEVGAPKIKGLLSDSWITTQVKTRLLNDKVVSGLGIHVDTVNGKVYLKGVVKQNVERVRAKEIARSVDGVTAVVDLMQSSGS</sequence>
<evidence type="ECO:0000313" key="3">
    <source>
        <dbReference type="EMBL" id="TLS68993.1"/>
    </source>
</evidence>
<feature type="domain" description="BON" evidence="2">
    <location>
        <begin position="47"/>
        <end position="115"/>
    </location>
</feature>
<proteinExistence type="predicted"/>
<dbReference type="PROSITE" id="PS51257">
    <property type="entry name" value="PROKAR_LIPOPROTEIN"/>
    <property type="match status" value="1"/>
</dbReference>